<gene>
    <name evidence="8" type="ORF">CMUC_1942</name>
</gene>
<feature type="domain" description="Peptidase M48" evidence="7">
    <location>
        <begin position="71"/>
        <end position="255"/>
    </location>
</feature>
<sequence>MKLTKILAIIFVGIFFIGCFASTTKAGLVGVDSRQLLLVSAESMNESARLSYAKTIGSAKSKSTLNTDPAMTKRVQSISAKLISQVGAFRDDALKWNWQVNVINQDTLNAWCMPGGRIVVYSGIIKRLNLTDGELAAIIGHEIAHALREHSREQASSDQLQGIGIFAISAVAGLDASGTQLLAQLAQYGISLPFSRSHETEADRIGTELMARAGYNPNEAINVWVKMNKLGGDSVPEILSTHPSNESRIADLKEVAQKVMPLYTASRK</sequence>
<dbReference type="RefSeq" id="WP_171994318.1">
    <property type="nucleotide sequence ID" value="NZ_CP012542.1"/>
</dbReference>
<reference evidence="8 9" key="1">
    <citation type="submission" date="2016-07" db="EMBL/GenBank/DDBJ databases">
        <title>Comparative genomics of the Campylobacter concisus group.</title>
        <authorList>
            <person name="Miller W.G."/>
            <person name="Yee E."/>
            <person name="Chapman M.H."/>
            <person name="Huynh S."/>
            <person name="Bono J.L."/>
            <person name="On S.L.W."/>
            <person name="StLeger J."/>
            <person name="Foster G."/>
            <person name="Parker C.T."/>
        </authorList>
    </citation>
    <scope>NUCLEOTIDE SEQUENCE [LARGE SCALE GENOMIC DNA]</scope>
    <source>
        <strain evidence="8 9">CCUG 21559</strain>
    </source>
</reference>
<evidence type="ECO:0000256" key="4">
    <source>
        <dbReference type="ARBA" id="ARBA00022833"/>
    </source>
</evidence>
<evidence type="ECO:0000256" key="2">
    <source>
        <dbReference type="ARBA" id="ARBA00022723"/>
    </source>
</evidence>
<dbReference type="GO" id="GO:0016020">
    <property type="term" value="C:membrane"/>
    <property type="evidence" value="ECO:0007669"/>
    <property type="project" value="TreeGrafter"/>
</dbReference>
<evidence type="ECO:0000256" key="5">
    <source>
        <dbReference type="ARBA" id="ARBA00023049"/>
    </source>
</evidence>
<dbReference type="PANTHER" id="PTHR22726">
    <property type="entry name" value="METALLOENDOPEPTIDASE OMA1"/>
    <property type="match status" value="1"/>
</dbReference>
<dbReference type="PANTHER" id="PTHR22726:SF1">
    <property type="entry name" value="METALLOENDOPEPTIDASE OMA1, MITOCHONDRIAL"/>
    <property type="match status" value="1"/>
</dbReference>
<dbReference type="GO" id="GO:0051603">
    <property type="term" value="P:proteolysis involved in protein catabolic process"/>
    <property type="evidence" value="ECO:0007669"/>
    <property type="project" value="TreeGrafter"/>
</dbReference>
<keyword evidence="1 6" id="KW-0645">Protease</keyword>
<keyword evidence="5 6" id="KW-0482">Metalloprotease</keyword>
<evidence type="ECO:0000313" key="9">
    <source>
        <dbReference type="Proteomes" id="UP000503264"/>
    </source>
</evidence>
<keyword evidence="3 6" id="KW-0378">Hydrolase</keyword>
<dbReference type="CDD" id="cd07331">
    <property type="entry name" value="M48C_Oma1_like"/>
    <property type="match status" value="1"/>
</dbReference>
<evidence type="ECO:0000313" key="8">
    <source>
        <dbReference type="EMBL" id="QCD45683.1"/>
    </source>
</evidence>
<keyword evidence="9" id="KW-1185">Reference proteome</keyword>
<dbReference type="GO" id="GO:0004222">
    <property type="term" value="F:metalloendopeptidase activity"/>
    <property type="evidence" value="ECO:0007669"/>
    <property type="project" value="InterPro"/>
</dbReference>
<name>A0A6G5QIZ4_9BACT</name>
<protein>
    <submittedName>
        <fullName evidence="8">Peptidase, M48 family</fullName>
    </submittedName>
</protein>
<accession>A0A6G5QIZ4</accession>
<evidence type="ECO:0000256" key="6">
    <source>
        <dbReference type="RuleBase" id="RU003983"/>
    </source>
</evidence>
<comment type="similarity">
    <text evidence="6">Belongs to the peptidase M48 family.</text>
</comment>
<dbReference type="Proteomes" id="UP000503264">
    <property type="component" value="Chromosome"/>
</dbReference>
<organism evidence="8 9">
    <name type="scientific">Campylobacter mucosalis CCUG 21559</name>
    <dbReference type="NCBI Taxonomy" id="1032067"/>
    <lineage>
        <taxon>Bacteria</taxon>
        <taxon>Pseudomonadati</taxon>
        <taxon>Campylobacterota</taxon>
        <taxon>Epsilonproteobacteria</taxon>
        <taxon>Campylobacterales</taxon>
        <taxon>Campylobacteraceae</taxon>
        <taxon>Campylobacter</taxon>
    </lineage>
</organism>
<keyword evidence="4 6" id="KW-0862">Zinc</keyword>
<dbReference type="EMBL" id="CP012542">
    <property type="protein sequence ID" value="QCD45683.1"/>
    <property type="molecule type" value="Genomic_DNA"/>
</dbReference>
<evidence type="ECO:0000259" key="7">
    <source>
        <dbReference type="Pfam" id="PF01435"/>
    </source>
</evidence>
<dbReference type="AlphaFoldDB" id="A0A6G5QIZ4"/>
<evidence type="ECO:0000256" key="3">
    <source>
        <dbReference type="ARBA" id="ARBA00022801"/>
    </source>
</evidence>
<comment type="cofactor">
    <cofactor evidence="6">
        <name>Zn(2+)</name>
        <dbReference type="ChEBI" id="CHEBI:29105"/>
    </cofactor>
    <text evidence="6">Binds 1 zinc ion per subunit.</text>
</comment>
<keyword evidence="2" id="KW-0479">Metal-binding</keyword>
<dbReference type="InterPro" id="IPR001915">
    <property type="entry name" value="Peptidase_M48"/>
</dbReference>
<evidence type="ECO:0000256" key="1">
    <source>
        <dbReference type="ARBA" id="ARBA00022670"/>
    </source>
</evidence>
<dbReference type="GO" id="GO:0046872">
    <property type="term" value="F:metal ion binding"/>
    <property type="evidence" value="ECO:0007669"/>
    <property type="project" value="UniProtKB-KW"/>
</dbReference>
<dbReference type="PROSITE" id="PS51257">
    <property type="entry name" value="PROKAR_LIPOPROTEIN"/>
    <property type="match status" value="1"/>
</dbReference>
<dbReference type="Pfam" id="PF01435">
    <property type="entry name" value="Peptidase_M48"/>
    <property type="match status" value="1"/>
</dbReference>
<dbReference type="InterPro" id="IPR051156">
    <property type="entry name" value="Mito/Outer_Membr_Metalloprot"/>
</dbReference>
<proteinExistence type="inferred from homology"/>
<dbReference type="Gene3D" id="3.30.2010.10">
    <property type="entry name" value="Metalloproteases ('zincins'), catalytic domain"/>
    <property type="match status" value="1"/>
</dbReference>